<evidence type="ECO:0000313" key="2">
    <source>
        <dbReference type="EMBL" id="MFC5848515.1"/>
    </source>
</evidence>
<keyword evidence="3" id="KW-1185">Reference proteome</keyword>
<dbReference type="EMBL" id="JBHSOH010000007">
    <property type="protein sequence ID" value="MFC5848515.1"/>
    <property type="molecule type" value="Genomic_DNA"/>
</dbReference>
<organism evidence="2 3">
    <name type="scientific">Deinococcus petrolearius</name>
    <dbReference type="NCBI Taxonomy" id="1751295"/>
    <lineage>
        <taxon>Bacteria</taxon>
        <taxon>Thermotogati</taxon>
        <taxon>Deinococcota</taxon>
        <taxon>Deinococci</taxon>
        <taxon>Deinococcales</taxon>
        <taxon>Deinococcaceae</taxon>
        <taxon>Deinococcus</taxon>
    </lineage>
</organism>
<accession>A0ABW1DK73</accession>
<dbReference type="Proteomes" id="UP001595979">
    <property type="component" value="Unassembled WGS sequence"/>
</dbReference>
<gene>
    <name evidence="2" type="ORF">ACFPQ6_09350</name>
</gene>
<protein>
    <submittedName>
        <fullName evidence="2">Roadblock/LC7 domain-containing protein</fullName>
    </submittedName>
</protein>
<feature type="domain" description="Roadblock/LAMTOR2" evidence="1">
    <location>
        <begin position="143"/>
        <end position="222"/>
    </location>
</feature>
<sequence>MTNSVYTMIARALSLSVSERAADTMLRSALRERGLSPESVTAQEMQAVLSGPLMDRLGAALPHARAHTELLALSRRLEREYPKAPTLFTDVGAFATWDDVSMSPASALHDAPELGADDFEFDDPDFGAAPQRPTFELETAGGQEALIQHLGKFQGVQGVLVSRPSGELLRARALRDARALSSVMAAASLVFRRRGLRLMSADLGGQTVCMRPLGDCCVAVVAGPQVNIGRLLSELQGLELQGQAGPRPSAVGAPGEGA</sequence>
<evidence type="ECO:0000313" key="3">
    <source>
        <dbReference type="Proteomes" id="UP001595979"/>
    </source>
</evidence>
<dbReference type="SUPFAM" id="SSF103196">
    <property type="entry name" value="Roadblock/LC7 domain"/>
    <property type="match status" value="1"/>
</dbReference>
<name>A0ABW1DK73_9DEIO</name>
<proteinExistence type="predicted"/>
<comment type="caution">
    <text evidence="2">The sequence shown here is derived from an EMBL/GenBank/DDBJ whole genome shotgun (WGS) entry which is preliminary data.</text>
</comment>
<dbReference type="InterPro" id="IPR004942">
    <property type="entry name" value="Roadblock/LAMTOR2_dom"/>
</dbReference>
<dbReference type="SMART" id="SM00960">
    <property type="entry name" value="Robl_LC7"/>
    <property type="match status" value="1"/>
</dbReference>
<dbReference type="RefSeq" id="WP_380048633.1">
    <property type="nucleotide sequence ID" value="NZ_JBHSOH010000007.1"/>
</dbReference>
<evidence type="ECO:0000259" key="1">
    <source>
        <dbReference type="SMART" id="SM00960"/>
    </source>
</evidence>
<reference evidence="3" key="1">
    <citation type="journal article" date="2019" name="Int. J. Syst. Evol. Microbiol.">
        <title>The Global Catalogue of Microorganisms (GCM) 10K type strain sequencing project: providing services to taxonomists for standard genome sequencing and annotation.</title>
        <authorList>
            <consortium name="The Broad Institute Genomics Platform"/>
            <consortium name="The Broad Institute Genome Sequencing Center for Infectious Disease"/>
            <person name="Wu L."/>
            <person name="Ma J."/>
        </authorList>
    </citation>
    <scope>NUCLEOTIDE SEQUENCE [LARGE SCALE GENOMIC DNA]</scope>
    <source>
        <strain evidence="3">CGMCC 1.15053</strain>
    </source>
</reference>